<evidence type="ECO:0000313" key="4">
    <source>
        <dbReference type="Proteomes" id="UP001500200"/>
    </source>
</evidence>
<keyword evidence="4" id="KW-1185">Reference proteome</keyword>
<dbReference type="InterPro" id="IPR008928">
    <property type="entry name" value="6-hairpin_glycosidase_sf"/>
</dbReference>
<protein>
    <submittedName>
        <fullName evidence="3">Glycogen debranching N-terminal domain-containing protein</fullName>
    </submittedName>
</protein>
<dbReference type="Gene3D" id="1.50.10.10">
    <property type="match status" value="1"/>
</dbReference>
<proteinExistence type="predicted"/>
<sequence length="715" mass="77836">MSGWNADNAAGPAGAGAVTVLDGSSFCLTSSNGDMLPGSPHGAFFHDTRYITEWNISVDDVPLEALAATAPEPFRALFIGRVSGHVGIADTPLLIERERIIGAGLTETITIENHLAVPNTFRLALTVSADFADLFEVKDGRPASPGRQRVRLEGDSLLLECEGTGRSQGLAVHAPGAALEAHRLIFTPTIPAHGKWTQTFTATPYLNGQAVISTAAYGTAEVSSEARQRLFSWRMSMPIPNLGDASVQNTILRSQEDLGSLRIFDPDHPDRIVAAAGAPWFMALFGRDSLISSLMSLLLDPSLALGTLQTLADHQGMEVNHATEEEPGRILHEVRLGTSTESVLGGRSIYYGTADATPLFVGILSELGRWGLETDAVHALLPAADRALAWIENYGDRDGDGFVEYQRQTEHGLINQGWKDSWDGINFADGSLAQGPIALCEVQAYTYGAYVGRALMALDDGDTETADLWTAKAVRLKEAFNERFWLPDRGYFAIALDGDKKPVDALASNMGHCLWMGIVDTDKAAQVAERLMSREMFTGWGIRTLASTMGAYNPLSYHNGSVWPHDSALVAHGLMRYGFIKEAQRIAYGLFEAAEHFGGRLPELFCGLDRTRFPHPVPYPAACSPQAWAAAAPIHLIRMLMRFDPALPWNELWLAPELPNGFGQFRVDNVPFAGSRLAINITQDSITVDGLPDTIKLRLEPRPALRELLNLTRIK</sequence>
<reference evidence="4" key="1">
    <citation type="journal article" date="2019" name="Int. J. Syst. Evol. Microbiol.">
        <title>The Global Catalogue of Microorganisms (GCM) 10K type strain sequencing project: providing services to taxonomists for standard genome sequencing and annotation.</title>
        <authorList>
            <consortium name="The Broad Institute Genomics Platform"/>
            <consortium name="The Broad Institute Genome Sequencing Center for Infectious Disease"/>
            <person name="Wu L."/>
            <person name="Ma J."/>
        </authorList>
    </citation>
    <scope>NUCLEOTIDE SEQUENCE [LARGE SCALE GENOMIC DNA]</scope>
    <source>
        <strain evidence="4">JCM 18514</strain>
    </source>
</reference>
<dbReference type="EMBL" id="BAABKK010000038">
    <property type="protein sequence ID" value="GAA5201903.1"/>
    <property type="molecule type" value="Genomic_DNA"/>
</dbReference>
<evidence type="ECO:0000259" key="1">
    <source>
        <dbReference type="Pfam" id="PF14742"/>
    </source>
</evidence>
<evidence type="ECO:0000313" key="3">
    <source>
        <dbReference type="EMBL" id="GAA5201903.1"/>
    </source>
</evidence>
<feature type="domain" description="Mannosylglycerate hydrolase MGH1-like glycoside hydrolase" evidence="2">
    <location>
        <begin position="379"/>
        <end position="595"/>
    </location>
</feature>
<dbReference type="Proteomes" id="UP001500200">
    <property type="component" value="Unassembled WGS sequence"/>
</dbReference>
<comment type="caution">
    <text evidence="3">The sequence shown here is derived from an EMBL/GenBank/DDBJ whole genome shotgun (WGS) entry which is preliminary data.</text>
</comment>
<name>A0ABP9SVC1_9MICC</name>
<evidence type="ECO:0000259" key="2">
    <source>
        <dbReference type="Pfam" id="PF22422"/>
    </source>
</evidence>
<gene>
    <name evidence="3" type="ORF">GCM10023346_47400</name>
</gene>
<dbReference type="RefSeq" id="WP_345453485.1">
    <property type="nucleotide sequence ID" value="NZ_BAABKK010000038.1"/>
</dbReference>
<organism evidence="3 4">
    <name type="scientific">Arthrobacter gyeryongensis</name>
    <dbReference type="NCBI Taxonomy" id="1650592"/>
    <lineage>
        <taxon>Bacteria</taxon>
        <taxon>Bacillati</taxon>
        <taxon>Actinomycetota</taxon>
        <taxon>Actinomycetes</taxon>
        <taxon>Micrococcales</taxon>
        <taxon>Micrococcaceae</taxon>
        <taxon>Arthrobacter</taxon>
    </lineage>
</organism>
<dbReference type="InterPro" id="IPR032856">
    <property type="entry name" value="GDE_N_bis"/>
</dbReference>
<dbReference type="SUPFAM" id="SSF48208">
    <property type="entry name" value="Six-hairpin glycosidases"/>
    <property type="match status" value="1"/>
</dbReference>
<dbReference type="Pfam" id="PF14742">
    <property type="entry name" value="GDE_N_bis"/>
    <property type="match status" value="1"/>
</dbReference>
<feature type="domain" description="Putative glycogen debranching enzyme N-terminal" evidence="1">
    <location>
        <begin position="22"/>
        <end position="199"/>
    </location>
</feature>
<accession>A0ABP9SVC1</accession>
<dbReference type="InterPro" id="IPR012341">
    <property type="entry name" value="6hp_glycosidase-like_sf"/>
</dbReference>
<dbReference type="InterPro" id="IPR054491">
    <property type="entry name" value="MGH1-like_GH"/>
</dbReference>
<dbReference type="Pfam" id="PF22422">
    <property type="entry name" value="MGH1-like_GH"/>
    <property type="match status" value="1"/>
</dbReference>